<dbReference type="CDD" id="cd04186">
    <property type="entry name" value="GT_2_like_c"/>
    <property type="match status" value="1"/>
</dbReference>
<dbReference type="Gene3D" id="3.90.550.10">
    <property type="entry name" value="Spore Coat Polysaccharide Biosynthesis Protein SpsA, Chain A"/>
    <property type="match status" value="1"/>
</dbReference>
<comment type="caution">
    <text evidence="3">The sequence shown here is derived from an EMBL/GenBank/DDBJ whole genome shotgun (WGS) entry which is preliminary data.</text>
</comment>
<keyword evidence="4" id="KW-1185">Reference proteome</keyword>
<evidence type="ECO:0000256" key="1">
    <source>
        <dbReference type="SAM" id="Phobius"/>
    </source>
</evidence>
<accession>A0A927H2U0</accession>
<dbReference type="AlphaFoldDB" id="A0A927H2U0"/>
<evidence type="ECO:0000313" key="3">
    <source>
        <dbReference type="EMBL" id="MBD2864814.1"/>
    </source>
</evidence>
<dbReference type="PANTHER" id="PTHR43179">
    <property type="entry name" value="RHAMNOSYLTRANSFERASE WBBL"/>
    <property type="match status" value="1"/>
</dbReference>
<dbReference type="Proteomes" id="UP000639396">
    <property type="component" value="Unassembled WGS sequence"/>
</dbReference>
<reference evidence="3" key="1">
    <citation type="submission" date="2020-09" db="EMBL/GenBank/DDBJ databases">
        <title>A novel bacterium of genus Paenibacillus, isolated from South China Sea.</title>
        <authorList>
            <person name="Huang H."/>
            <person name="Mo K."/>
            <person name="Hu Y."/>
        </authorList>
    </citation>
    <scope>NUCLEOTIDE SEQUENCE</scope>
    <source>
        <strain evidence="3">IB182363</strain>
    </source>
</reference>
<keyword evidence="1" id="KW-0812">Transmembrane</keyword>
<dbReference type="EMBL" id="JACXJA010000034">
    <property type="protein sequence ID" value="MBD2864814.1"/>
    <property type="molecule type" value="Genomic_DNA"/>
</dbReference>
<gene>
    <name evidence="3" type="ORF">IDH45_22795</name>
</gene>
<dbReference type="InterPro" id="IPR029044">
    <property type="entry name" value="Nucleotide-diphossugar_trans"/>
</dbReference>
<keyword evidence="1" id="KW-0472">Membrane</keyword>
<evidence type="ECO:0000313" key="4">
    <source>
        <dbReference type="Proteomes" id="UP000639396"/>
    </source>
</evidence>
<dbReference type="SUPFAM" id="SSF53448">
    <property type="entry name" value="Nucleotide-diphospho-sugar transferases"/>
    <property type="match status" value="1"/>
</dbReference>
<name>A0A927H2U0_9BACL</name>
<feature type="domain" description="Glycosyltransferase 2-like" evidence="2">
    <location>
        <begin position="4"/>
        <end position="186"/>
    </location>
</feature>
<dbReference type="Pfam" id="PF00535">
    <property type="entry name" value="Glycos_transf_2"/>
    <property type="match status" value="1"/>
</dbReference>
<protein>
    <submittedName>
        <fullName evidence="3">Glycosyltransferase family 2 protein</fullName>
    </submittedName>
</protein>
<feature type="transmembrane region" description="Helical" evidence="1">
    <location>
        <begin position="260"/>
        <end position="281"/>
    </location>
</feature>
<proteinExistence type="predicted"/>
<dbReference type="PANTHER" id="PTHR43179:SF7">
    <property type="entry name" value="RHAMNOSYLTRANSFERASE WBBL"/>
    <property type="match status" value="1"/>
</dbReference>
<evidence type="ECO:0000259" key="2">
    <source>
        <dbReference type="Pfam" id="PF00535"/>
    </source>
</evidence>
<dbReference type="RefSeq" id="WP_190930439.1">
    <property type="nucleotide sequence ID" value="NZ_JACXJA010000034.1"/>
</dbReference>
<sequence>MDVSIIIVNYNTKQLTSNCINSLIHSKCTDPTYEIILVDNASYDGSVEEITSKYPEVKVIKNTENFGFAKANNQGIAIASGKYILLLNSDTIVEPGTLGTIISFMDENPKIGASGCKVVLPDGSLDKACRRGFPTPLTTFYYVSGLSKLFPKSPHFNAYHMEYLSEDDSYPVDCLVGAFMMVRREVIDQVGMLDERFFMYFEDTDWCYRIQQAGWINYYYPMTQITHFKRGSSRGRPFRITYEFHRAMKMFYDKHYRKQYPFWVTLLMYAGITVKFGATVAKDQIWKLFQQAKPSKKKAPTPGENSKVINAGK</sequence>
<keyword evidence="1" id="KW-1133">Transmembrane helix</keyword>
<organism evidence="3 4">
    <name type="scientific">Paenibacillus oceani</name>
    <dbReference type="NCBI Taxonomy" id="2772510"/>
    <lineage>
        <taxon>Bacteria</taxon>
        <taxon>Bacillati</taxon>
        <taxon>Bacillota</taxon>
        <taxon>Bacilli</taxon>
        <taxon>Bacillales</taxon>
        <taxon>Paenibacillaceae</taxon>
        <taxon>Paenibacillus</taxon>
    </lineage>
</organism>
<dbReference type="InterPro" id="IPR001173">
    <property type="entry name" value="Glyco_trans_2-like"/>
</dbReference>